<comment type="caution">
    <text evidence="1">The sequence shown here is derived from an EMBL/GenBank/DDBJ whole genome shotgun (WGS) entry which is preliminary data.</text>
</comment>
<dbReference type="EMBL" id="RRYP01018029">
    <property type="protein sequence ID" value="TNV73821.1"/>
    <property type="molecule type" value="Genomic_DNA"/>
</dbReference>
<reference evidence="1" key="1">
    <citation type="submission" date="2019-06" db="EMBL/GenBank/DDBJ databases">
        <authorList>
            <person name="Zheng W."/>
        </authorList>
    </citation>
    <scope>NUCLEOTIDE SEQUENCE</scope>
    <source>
        <strain evidence="1">QDHG01</strain>
    </source>
</reference>
<keyword evidence="2" id="KW-1185">Reference proteome</keyword>
<proteinExistence type="predicted"/>
<evidence type="ECO:0000313" key="2">
    <source>
        <dbReference type="Proteomes" id="UP000785679"/>
    </source>
</evidence>
<dbReference type="AlphaFoldDB" id="A0A8J8SXD0"/>
<accession>A0A8J8SXD0</accession>
<evidence type="ECO:0000313" key="1">
    <source>
        <dbReference type="EMBL" id="TNV73821.1"/>
    </source>
</evidence>
<dbReference type="Proteomes" id="UP000785679">
    <property type="component" value="Unassembled WGS sequence"/>
</dbReference>
<organism evidence="1 2">
    <name type="scientific">Halteria grandinella</name>
    <dbReference type="NCBI Taxonomy" id="5974"/>
    <lineage>
        <taxon>Eukaryota</taxon>
        <taxon>Sar</taxon>
        <taxon>Alveolata</taxon>
        <taxon>Ciliophora</taxon>
        <taxon>Intramacronucleata</taxon>
        <taxon>Spirotrichea</taxon>
        <taxon>Stichotrichia</taxon>
        <taxon>Sporadotrichida</taxon>
        <taxon>Halteriidae</taxon>
        <taxon>Halteria</taxon>
    </lineage>
</organism>
<gene>
    <name evidence="1" type="ORF">FGO68_gene9243</name>
</gene>
<protein>
    <submittedName>
        <fullName evidence="1">Uncharacterized protein</fullName>
    </submittedName>
</protein>
<sequence length="225" mass="26514">MKIAEFDGKLNLNKICIDYSDIRKLDIILTQMVAKEFGNVTIKICTNFQIFNEYCSTIFTLLKNVFNQSQKANYEVDLFNNGKTSGIQEKRVQFKHYLTNQLSRVTLLCSESIFLSVEILHQIKVLNLYQKENNSFNLIFEKLDTLYPDTQFEINFNNTSYSCVEQIYQIIPYFFDAQCCKIISTSFIMDNEEFQKNLKFKNRFPKNLIQFKPAFSNIFDLAYPD</sequence>
<name>A0A8J8SXD0_HALGN</name>